<dbReference type="AlphaFoldDB" id="A0A2U1MPS6"/>
<proteinExistence type="predicted"/>
<keyword evidence="2" id="KW-1185">Reference proteome</keyword>
<protein>
    <submittedName>
        <fullName evidence="1">Tetratricopeptide-like helical domain-containing protein</fullName>
    </submittedName>
</protein>
<evidence type="ECO:0000313" key="2">
    <source>
        <dbReference type="Proteomes" id="UP000245207"/>
    </source>
</evidence>
<dbReference type="GO" id="GO:0008380">
    <property type="term" value="P:RNA splicing"/>
    <property type="evidence" value="ECO:0007669"/>
    <property type="project" value="InterPro"/>
</dbReference>
<comment type="caution">
    <text evidence="1">The sequence shown here is derived from an EMBL/GenBank/DDBJ whole genome shotgun (WGS) entry which is preliminary data.</text>
</comment>
<name>A0A2U1MPS6_ARTAN</name>
<dbReference type="PANTHER" id="PTHR47003">
    <property type="entry name" value="OS01G0970900 PROTEIN"/>
    <property type="match status" value="1"/>
</dbReference>
<dbReference type="PANTHER" id="PTHR47003:SF11">
    <property type="entry name" value="PPR SUPERFAMILY PROTEIN"/>
    <property type="match status" value="1"/>
</dbReference>
<sequence>MAFSSCLSCDPFSISVNKHLSLSNARTKGSSFVSFAATKSYEKVASEKDVIEILRRESDEHSVLDVFKWALKQPSFEPSLGVYEEMLRKLGEYGSVDSIRGVLDEMKRSSCKVVEETFFILIESFAKVELYDEAICVLFIMEEEFGHGLVVAM</sequence>
<gene>
    <name evidence="1" type="ORF">CTI12_AA356270</name>
</gene>
<accession>A0A2U1MPS6</accession>
<dbReference type="OrthoDB" id="185373at2759"/>
<evidence type="ECO:0000313" key="1">
    <source>
        <dbReference type="EMBL" id="PWA63232.1"/>
    </source>
</evidence>
<reference evidence="1 2" key="1">
    <citation type="journal article" date="2018" name="Mol. Plant">
        <title>The genome of Artemisia annua provides insight into the evolution of Asteraceae family and artemisinin biosynthesis.</title>
        <authorList>
            <person name="Shen Q."/>
            <person name="Zhang L."/>
            <person name="Liao Z."/>
            <person name="Wang S."/>
            <person name="Yan T."/>
            <person name="Shi P."/>
            <person name="Liu M."/>
            <person name="Fu X."/>
            <person name="Pan Q."/>
            <person name="Wang Y."/>
            <person name="Lv Z."/>
            <person name="Lu X."/>
            <person name="Zhang F."/>
            <person name="Jiang W."/>
            <person name="Ma Y."/>
            <person name="Chen M."/>
            <person name="Hao X."/>
            <person name="Li L."/>
            <person name="Tang Y."/>
            <person name="Lv G."/>
            <person name="Zhou Y."/>
            <person name="Sun X."/>
            <person name="Brodelius P.E."/>
            <person name="Rose J.K.C."/>
            <person name="Tang K."/>
        </authorList>
    </citation>
    <scope>NUCLEOTIDE SEQUENCE [LARGE SCALE GENOMIC DNA]</scope>
    <source>
        <strain evidence="2">cv. Huhao1</strain>
        <tissue evidence="1">Leaf</tissue>
    </source>
</reference>
<dbReference type="InterPro" id="IPR044578">
    <property type="entry name" value="BIR6-like"/>
</dbReference>
<dbReference type="STRING" id="35608.A0A2U1MPS6"/>
<dbReference type="EMBL" id="PKPP01004683">
    <property type="protein sequence ID" value="PWA63232.1"/>
    <property type="molecule type" value="Genomic_DNA"/>
</dbReference>
<dbReference type="InterPro" id="IPR011990">
    <property type="entry name" value="TPR-like_helical_dom_sf"/>
</dbReference>
<dbReference type="Gene3D" id="1.25.40.10">
    <property type="entry name" value="Tetratricopeptide repeat domain"/>
    <property type="match status" value="1"/>
</dbReference>
<dbReference type="Proteomes" id="UP000245207">
    <property type="component" value="Unassembled WGS sequence"/>
</dbReference>
<organism evidence="1 2">
    <name type="scientific">Artemisia annua</name>
    <name type="common">Sweet wormwood</name>
    <dbReference type="NCBI Taxonomy" id="35608"/>
    <lineage>
        <taxon>Eukaryota</taxon>
        <taxon>Viridiplantae</taxon>
        <taxon>Streptophyta</taxon>
        <taxon>Embryophyta</taxon>
        <taxon>Tracheophyta</taxon>
        <taxon>Spermatophyta</taxon>
        <taxon>Magnoliopsida</taxon>
        <taxon>eudicotyledons</taxon>
        <taxon>Gunneridae</taxon>
        <taxon>Pentapetalae</taxon>
        <taxon>asterids</taxon>
        <taxon>campanulids</taxon>
        <taxon>Asterales</taxon>
        <taxon>Asteraceae</taxon>
        <taxon>Asteroideae</taxon>
        <taxon>Anthemideae</taxon>
        <taxon>Artemisiinae</taxon>
        <taxon>Artemisia</taxon>
    </lineage>
</organism>